<organism evidence="3 4">
    <name type="scientific">Microlunatus parietis</name>
    <dbReference type="NCBI Taxonomy" id="682979"/>
    <lineage>
        <taxon>Bacteria</taxon>
        <taxon>Bacillati</taxon>
        <taxon>Actinomycetota</taxon>
        <taxon>Actinomycetes</taxon>
        <taxon>Propionibacteriales</taxon>
        <taxon>Propionibacteriaceae</taxon>
        <taxon>Microlunatus</taxon>
    </lineage>
</organism>
<keyword evidence="1" id="KW-0472">Membrane</keyword>
<feature type="transmembrane region" description="Helical" evidence="1">
    <location>
        <begin position="9"/>
        <end position="33"/>
    </location>
</feature>
<keyword evidence="1" id="KW-0812">Transmembrane</keyword>
<feature type="transmembrane region" description="Helical" evidence="1">
    <location>
        <begin position="45"/>
        <end position="68"/>
    </location>
</feature>
<evidence type="ECO:0000313" key="4">
    <source>
        <dbReference type="Proteomes" id="UP000569914"/>
    </source>
</evidence>
<dbReference type="EMBL" id="JACCBU010000001">
    <property type="protein sequence ID" value="NYE73591.1"/>
    <property type="molecule type" value="Genomic_DNA"/>
</dbReference>
<name>A0A7Y9LF05_9ACTN</name>
<dbReference type="RefSeq" id="WP_179755198.1">
    <property type="nucleotide sequence ID" value="NZ_JACCBU010000001.1"/>
</dbReference>
<protein>
    <recommendedName>
        <fullName evidence="2">Alpha/beta hydrolase fold-5 domain-containing protein</fullName>
    </recommendedName>
</protein>
<comment type="caution">
    <text evidence="3">The sequence shown here is derived from an EMBL/GenBank/DDBJ whole genome shotgun (WGS) entry which is preliminary data.</text>
</comment>
<keyword evidence="1" id="KW-1133">Transmembrane helix</keyword>
<evidence type="ECO:0000313" key="3">
    <source>
        <dbReference type="EMBL" id="NYE73591.1"/>
    </source>
</evidence>
<dbReference type="Proteomes" id="UP000569914">
    <property type="component" value="Unassembled WGS sequence"/>
</dbReference>
<accession>A0A7Y9LF05</accession>
<evidence type="ECO:0000259" key="2">
    <source>
        <dbReference type="Pfam" id="PF12695"/>
    </source>
</evidence>
<evidence type="ECO:0000256" key="1">
    <source>
        <dbReference type="SAM" id="Phobius"/>
    </source>
</evidence>
<sequence length="341" mass="36867">MAVRIKSRIIVACAWLVLGAAMIIVPTLVAVNALRATLAGHPVNLILTVICLVIGVIGIAWGIGSLILGERYDQFDRSGRRPRQRTPEEIRRQLNRRIALAVPAMIIGLVLVVAVGYASPRVAVEPALGELRSDETVRVVDKLTWYELVPDRRDRHDNVIEPTTGFVFYPGGRVDPQAYAAMLRPLAEAGYLVAVLKVPLSLAMIDIDHARSVINVHPEIDAWAVAGHSVGGVAAAAYLDTDERVDGLVLYASYPSAKIKRDDFQALSLFGSADEQTTPARADAAKDLLPPKTRYVTLDGATHDVYGDYGGETGDAAADRDLRGVIIKETTELLKAIKPAP</sequence>
<feature type="transmembrane region" description="Helical" evidence="1">
    <location>
        <begin position="98"/>
        <end position="118"/>
    </location>
</feature>
<dbReference type="InterPro" id="IPR029059">
    <property type="entry name" value="AB_hydrolase_5"/>
</dbReference>
<dbReference type="Pfam" id="PF12695">
    <property type="entry name" value="Abhydrolase_5"/>
    <property type="match status" value="1"/>
</dbReference>
<dbReference type="SUPFAM" id="SSF53474">
    <property type="entry name" value="alpha/beta-Hydrolases"/>
    <property type="match status" value="1"/>
</dbReference>
<keyword evidence="4" id="KW-1185">Reference proteome</keyword>
<proteinExistence type="predicted"/>
<dbReference type="InterPro" id="IPR029058">
    <property type="entry name" value="AB_hydrolase_fold"/>
</dbReference>
<dbReference type="AlphaFoldDB" id="A0A7Y9LF05"/>
<dbReference type="Gene3D" id="3.40.50.1820">
    <property type="entry name" value="alpha/beta hydrolase"/>
    <property type="match status" value="1"/>
</dbReference>
<feature type="domain" description="Alpha/beta hydrolase fold-5" evidence="2">
    <location>
        <begin position="166"/>
        <end position="319"/>
    </location>
</feature>
<gene>
    <name evidence="3" type="ORF">BKA15_004920</name>
</gene>
<reference evidence="3 4" key="1">
    <citation type="submission" date="2020-07" db="EMBL/GenBank/DDBJ databases">
        <title>Sequencing the genomes of 1000 actinobacteria strains.</title>
        <authorList>
            <person name="Klenk H.-P."/>
        </authorList>
    </citation>
    <scope>NUCLEOTIDE SEQUENCE [LARGE SCALE GENOMIC DNA]</scope>
    <source>
        <strain evidence="3 4">DSM 22083</strain>
    </source>
</reference>
<dbReference type="GO" id="GO:0016787">
    <property type="term" value="F:hydrolase activity"/>
    <property type="evidence" value="ECO:0007669"/>
    <property type="project" value="InterPro"/>
</dbReference>